<proteinExistence type="predicted"/>
<comment type="caution">
    <text evidence="1">The sequence shown here is derived from an EMBL/GenBank/DDBJ whole genome shotgun (WGS) entry which is preliminary data.</text>
</comment>
<accession>A0ABX9LSU4</accession>
<dbReference type="EMBL" id="QOCU01000009">
    <property type="protein sequence ID" value="RHW49264.1"/>
    <property type="molecule type" value="Genomic_DNA"/>
</dbReference>
<protein>
    <recommendedName>
        <fullName evidence="3">Tetratricopeptide repeat protein</fullName>
    </recommendedName>
</protein>
<dbReference type="Proteomes" id="UP000283380">
    <property type="component" value="Unassembled WGS sequence"/>
</dbReference>
<evidence type="ECO:0008006" key="3">
    <source>
        <dbReference type="Google" id="ProtNLM"/>
    </source>
</evidence>
<reference evidence="1 2" key="1">
    <citation type="submission" date="2018-07" db="EMBL/GenBank/DDBJ databases">
        <title>Genome sequences of six Lactobacillus spp. isolated from bumble bee guts.</title>
        <authorList>
            <person name="Motta E.V.S."/>
            <person name="Moran N.A."/>
        </authorList>
    </citation>
    <scope>NUCLEOTIDE SEQUENCE [LARGE SCALE GENOMIC DNA]</scope>
    <source>
        <strain evidence="1 2">BI-4G</strain>
    </source>
</reference>
<gene>
    <name evidence="1" type="ORF">DS834_07990</name>
</gene>
<sequence>MYLTNYLEENENLYSENWPTFLKHRVNYAINNLSHKNPIRTIDTPSFLNELGLRALKDQAKMYSYLTKNNLFLNINLKKLQSEFVSLPVTDIASWIDSIALILGNYELLYDFVQYRYDEILSSNIYELLIYSGTIMSIFENNRAITLFSQAGKSTLSTERQATALHRELVFRIKRMKERKNISRKFDELFSKISEVNPTEQLRLTALADNLYGLYIVKTNFDYKIKNSVANTVLENAQVLLKQYVSVESNTINLDEAYRYLSQVNINQAQLLADANHLEAAEKILIENLEVVSNHAHDYVPEARAALAYVYYLEQKLDLTIDNCQNAINEFNQIGLYESSDTIKQILVAAYYKANKIEEAEKVWKDIKDKFD</sequence>
<dbReference type="Gene3D" id="1.25.40.10">
    <property type="entry name" value="Tetratricopeptide repeat domain"/>
    <property type="match status" value="1"/>
</dbReference>
<evidence type="ECO:0000313" key="1">
    <source>
        <dbReference type="EMBL" id="RHW49264.1"/>
    </source>
</evidence>
<evidence type="ECO:0000313" key="2">
    <source>
        <dbReference type="Proteomes" id="UP000283380"/>
    </source>
</evidence>
<name>A0ABX9LSU4_9LACO</name>
<dbReference type="RefSeq" id="WP_118907306.1">
    <property type="nucleotide sequence ID" value="NZ_QOCU01000009.1"/>
</dbReference>
<organism evidence="1 2">
    <name type="scientific">Lactobacillus bombicola</name>
    <dbReference type="NCBI Taxonomy" id="1505723"/>
    <lineage>
        <taxon>Bacteria</taxon>
        <taxon>Bacillati</taxon>
        <taxon>Bacillota</taxon>
        <taxon>Bacilli</taxon>
        <taxon>Lactobacillales</taxon>
        <taxon>Lactobacillaceae</taxon>
        <taxon>Lactobacillus</taxon>
    </lineage>
</organism>
<dbReference type="InterPro" id="IPR011990">
    <property type="entry name" value="TPR-like_helical_dom_sf"/>
</dbReference>
<keyword evidence="2" id="KW-1185">Reference proteome</keyword>